<dbReference type="PANTHER" id="PTHR47729">
    <property type="entry name" value="SERINE PEPTIDASE INHIBITOR, KAZAL TYPE 2, TANDEM DUPLICATE 1-RELATED"/>
    <property type="match status" value="1"/>
</dbReference>
<keyword evidence="7" id="KW-0732">Signal</keyword>
<keyword evidence="10" id="KW-1185">Reference proteome</keyword>
<feature type="domain" description="Kazal-like" evidence="8">
    <location>
        <begin position="26"/>
        <end position="74"/>
    </location>
</feature>
<dbReference type="GeneTree" id="ENSGT01120000274385"/>
<dbReference type="AlphaFoldDB" id="A0AAR2JWZ2"/>
<keyword evidence="3" id="KW-0646">Protease inhibitor</keyword>
<feature type="chain" id="PRO_5043310973" description="Kazal-like domain-containing protein" evidence="7">
    <location>
        <begin position="19"/>
        <end position="116"/>
    </location>
</feature>
<dbReference type="Pfam" id="PF00050">
    <property type="entry name" value="Kazal_1"/>
    <property type="match status" value="1"/>
</dbReference>
<dbReference type="PANTHER" id="PTHR47729:SF1">
    <property type="entry name" value="OVOMUCOID-LIKE-RELATED"/>
    <property type="match status" value="1"/>
</dbReference>
<dbReference type="SMART" id="SM00280">
    <property type="entry name" value="KAZAL"/>
    <property type="match status" value="1"/>
</dbReference>
<reference evidence="9" key="2">
    <citation type="submission" date="2025-08" db="UniProtKB">
        <authorList>
            <consortium name="Ensembl"/>
        </authorList>
    </citation>
    <scope>IDENTIFICATION</scope>
</reference>
<accession>A0AAR2JWZ2</accession>
<evidence type="ECO:0000256" key="5">
    <source>
        <dbReference type="ARBA" id="ARBA00023157"/>
    </source>
</evidence>
<evidence type="ECO:0000256" key="4">
    <source>
        <dbReference type="ARBA" id="ARBA00022900"/>
    </source>
</evidence>
<evidence type="ECO:0000256" key="3">
    <source>
        <dbReference type="ARBA" id="ARBA00022690"/>
    </source>
</evidence>
<organism evidence="9 10">
    <name type="scientific">Pygocentrus nattereri</name>
    <name type="common">Red-bellied piranha</name>
    <dbReference type="NCBI Taxonomy" id="42514"/>
    <lineage>
        <taxon>Eukaryota</taxon>
        <taxon>Metazoa</taxon>
        <taxon>Chordata</taxon>
        <taxon>Craniata</taxon>
        <taxon>Vertebrata</taxon>
        <taxon>Euteleostomi</taxon>
        <taxon>Actinopterygii</taxon>
        <taxon>Neopterygii</taxon>
        <taxon>Teleostei</taxon>
        <taxon>Ostariophysi</taxon>
        <taxon>Characiformes</taxon>
        <taxon>Characoidei</taxon>
        <taxon>Pygocentrus</taxon>
    </lineage>
</organism>
<evidence type="ECO:0000256" key="1">
    <source>
        <dbReference type="ARBA" id="ARBA00004613"/>
    </source>
</evidence>
<dbReference type="InterPro" id="IPR001239">
    <property type="entry name" value="Prot_inh_Kazal-m"/>
</dbReference>
<dbReference type="GO" id="GO:0004867">
    <property type="term" value="F:serine-type endopeptidase inhibitor activity"/>
    <property type="evidence" value="ECO:0007669"/>
    <property type="project" value="UniProtKB-KW"/>
</dbReference>
<dbReference type="PRINTS" id="PR00290">
    <property type="entry name" value="KAZALINHBTR"/>
</dbReference>
<reference evidence="9" key="3">
    <citation type="submission" date="2025-09" db="UniProtKB">
        <authorList>
            <consortium name="Ensembl"/>
        </authorList>
    </citation>
    <scope>IDENTIFICATION</scope>
</reference>
<evidence type="ECO:0000259" key="8">
    <source>
        <dbReference type="PROSITE" id="PS51465"/>
    </source>
</evidence>
<dbReference type="PROSITE" id="PS00282">
    <property type="entry name" value="KAZAL_1"/>
    <property type="match status" value="1"/>
</dbReference>
<proteinExistence type="predicted"/>
<evidence type="ECO:0000313" key="9">
    <source>
        <dbReference type="Ensembl" id="ENSPNAP00000054381.1"/>
    </source>
</evidence>
<dbReference type="InterPro" id="IPR036058">
    <property type="entry name" value="Kazal_dom_sf"/>
</dbReference>
<feature type="compositionally biased region" description="Polar residues" evidence="6">
    <location>
        <begin position="103"/>
        <end position="116"/>
    </location>
</feature>
<name>A0AAR2JWZ2_PYGNA</name>
<comment type="subcellular location">
    <subcellularLocation>
        <location evidence="1">Secreted</location>
    </subcellularLocation>
</comment>
<evidence type="ECO:0000256" key="6">
    <source>
        <dbReference type="SAM" id="MobiDB-lite"/>
    </source>
</evidence>
<evidence type="ECO:0000256" key="2">
    <source>
        <dbReference type="ARBA" id="ARBA00022525"/>
    </source>
</evidence>
<evidence type="ECO:0000313" key="10">
    <source>
        <dbReference type="Proteomes" id="UP001501920"/>
    </source>
</evidence>
<dbReference type="SUPFAM" id="SSF100895">
    <property type="entry name" value="Kazal-type serine protease inhibitors"/>
    <property type="match status" value="1"/>
</dbReference>
<feature type="region of interest" description="Disordered" evidence="6">
    <location>
        <begin position="86"/>
        <end position="116"/>
    </location>
</feature>
<dbReference type="Gene3D" id="3.30.60.30">
    <property type="match status" value="1"/>
</dbReference>
<dbReference type="Ensembl" id="ENSPNAT00000088300.1">
    <property type="protein sequence ID" value="ENSPNAP00000054381.1"/>
    <property type="gene ID" value="ENSPNAG00000033839.1"/>
</dbReference>
<dbReference type="InterPro" id="IPR002350">
    <property type="entry name" value="Kazal_dom"/>
</dbReference>
<protein>
    <recommendedName>
        <fullName evidence="8">Kazal-like domain-containing protein</fullName>
    </recommendedName>
</protein>
<keyword evidence="2" id="KW-0964">Secreted</keyword>
<sequence length="116" mass="12519">MLVRVLLVLLSVAALTRAAAIPNRVNDGMPNCDLYHLPICTREYIPVCGSDGKTYSNECMLCLENLSLGIICPNKELESFQKVTNVMGEEDQHSHSQKGGLLGQTSTTSAGPANQI</sequence>
<dbReference type="GO" id="GO:0005576">
    <property type="term" value="C:extracellular region"/>
    <property type="evidence" value="ECO:0007669"/>
    <property type="project" value="UniProtKB-SubCell"/>
</dbReference>
<dbReference type="Proteomes" id="UP001501920">
    <property type="component" value="Chromosome 8"/>
</dbReference>
<evidence type="ECO:0000256" key="7">
    <source>
        <dbReference type="SAM" id="SignalP"/>
    </source>
</evidence>
<keyword evidence="4" id="KW-0722">Serine protease inhibitor</keyword>
<reference evidence="9 10" key="1">
    <citation type="submission" date="2020-10" db="EMBL/GenBank/DDBJ databases">
        <title>Pygocentrus nattereri (red-bellied piranha) genome, fPygNat1, primary haplotype.</title>
        <authorList>
            <person name="Myers G."/>
            <person name="Meyer A."/>
            <person name="Karagic N."/>
            <person name="Pippel M."/>
            <person name="Winkler S."/>
            <person name="Tracey A."/>
            <person name="Wood J."/>
            <person name="Formenti G."/>
            <person name="Howe K."/>
            <person name="Fedrigo O."/>
            <person name="Jarvis E.D."/>
        </authorList>
    </citation>
    <scope>NUCLEOTIDE SEQUENCE [LARGE SCALE GENOMIC DNA]</scope>
</reference>
<keyword evidence="5" id="KW-1015">Disulfide bond</keyword>
<dbReference type="InterPro" id="IPR051597">
    <property type="entry name" value="Bifunctional_prot_inhibitor"/>
</dbReference>
<feature type="signal peptide" evidence="7">
    <location>
        <begin position="1"/>
        <end position="18"/>
    </location>
</feature>
<dbReference type="PROSITE" id="PS51465">
    <property type="entry name" value="KAZAL_2"/>
    <property type="match status" value="1"/>
</dbReference>